<evidence type="ECO:0000256" key="1">
    <source>
        <dbReference type="SAM" id="SignalP"/>
    </source>
</evidence>
<organism evidence="3 4">
    <name type="scientific">Steinernema glaseri</name>
    <dbReference type="NCBI Taxonomy" id="37863"/>
    <lineage>
        <taxon>Eukaryota</taxon>
        <taxon>Metazoa</taxon>
        <taxon>Ecdysozoa</taxon>
        <taxon>Nematoda</taxon>
        <taxon>Chromadorea</taxon>
        <taxon>Rhabditida</taxon>
        <taxon>Tylenchina</taxon>
        <taxon>Panagrolaimomorpha</taxon>
        <taxon>Strongyloidoidea</taxon>
        <taxon>Steinernematidae</taxon>
        <taxon>Steinernema</taxon>
    </lineage>
</organism>
<keyword evidence="1" id="KW-0732">Signal</keyword>
<dbReference type="Gene3D" id="3.30.20.10">
    <property type="entry name" value="Endochitinase, domain 2"/>
    <property type="match status" value="1"/>
</dbReference>
<name>A0A1I7YFC6_9BILA</name>
<keyword evidence="3" id="KW-1185">Reference proteome</keyword>
<dbReference type="InterPro" id="IPR023346">
    <property type="entry name" value="Lysozyme-like_dom_sf"/>
</dbReference>
<dbReference type="SUPFAM" id="SSF53955">
    <property type="entry name" value="Lysozyme-like"/>
    <property type="match status" value="1"/>
</dbReference>
<proteinExistence type="predicted"/>
<reference evidence="4" key="1">
    <citation type="submission" date="2016-11" db="UniProtKB">
        <authorList>
            <consortium name="WormBaseParasite"/>
        </authorList>
    </citation>
    <scope>IDENTIFICATION</scope>
</reference>
<evidence type="ECO:0000313" key="3">
    <source>
        <dbReference type="Proteomes" id="UP000095287"/>
    </source>
</evidence>
<dbReference type="GO" id="GO:0006032">
    <property type="term" value="P:chitin catabolic process"/>
    <property type="evidence" value="ECO:0007669"/>
    <property type="project" value="InterPro"/>
</dbReference>
<dbReference type="Proteomes" id="UP000095287">
    <property type="component" value="Unplaced"/>
</dbReference>
<feature type="domain" description="Glycoside hydrolase family 19 catalytic" evidence="2">
    <location>
        <begin position="222"/>
        <end position="382"/>
    </location>
</feature>
<evidence type="ECO:0000259" key="2">
    <source>
        <dbReference type="Pfam" id="PF00182"/>
    </source>
</evidence>
<feature type="chain" id="PRO_5009312107" evidence="1">
    <location>
        <begin position="18"/>
        <end position="485"/>
    </location>
</feature>
<dbReference type="WBParaSite" id="L893_g15733.t1">
    <property type="protein sequence ID" value="L893_g15733.t1"/>
    <property type="gene ID" value="L893_g15733"/>
</dbReference>
<feature type="signal peptide" evidence="1">
    <location>
        <begin position="1"/>
        <end position="17"/>
    </location>
</feature>
<dbReference type="GO" id="GO:0016998">
    <property type="term" value="P:cell wall macromolecule catabolic process"/>
    <property type="evidence" value="ECO:0007669"/>
    <property type="project" value="InterPro"/>
</dbReference>
<dbReference type="Pfam" id="PF00182">
    <property type="entry name" value="Glyco_hydro_19"/>
    <property type="match status" value="1"/>
</dbReference>
<dbReference type="PANTHER" id="PTHR47836:SF2">
    <property type="entry name" value="GLYCOSIDE HYDROLASE FAMILY 19 CATALYTIC DOMAIN-CONTAINING PROTEIN"/>
    <property type="match status" value="1"/>
</dbReference>
<dbReference type="PANTHER" id="PTHR47836">
    <property type="entry name" value="PROTEIN CBG09520-RELATED"/>
    <property type="match status" value="1"/>
</dbReference>
<dbReference type="CDD" id="cd00325">
    <property type="entry name" value="chitinase_GH19"/>
    <property type="match status" value="1"/>
</dbReference>
<dbReference type="AlphaFoldDB" id="A0A1I7YFC6"/>
<dbReference type="GO" id="GO:0004568">
    <property type="term" value="F:chitinase activity"/>
    <property type="evidence" value="ECO:0007669"/>
    <property type="project" value="InterPro"/>
</dbReference>
<dbReference type="InterPro" id="IPR000726">
    <property type="entry name" value="Glyco_hydro_19_cat"/>
</dbReference>
<dbReference type="Gene3D" id="1.10.530.10">
    <property type="match status" value="1"/>
</dbReference>
<sequence length="485" mass="55089">MWSQLWSVLQALALLNAGHEQNGVQPEEGEQTGIPTFRLTTENPIVEKPNSIVDVNVGSSVKCPKAAMFAKGPAAGCEVARDPQERPPSPIENWFTNEMFEDLFPFANLGYGPHPCYPYSYEAFIIAARYFPKFGADSPNRNYTERENHRRDLAAFFAHAVQETGENNIGLYDGRRPNDEAANCFYRGGFYNWFEGGPKSAFLPPDAPGFRPEDGVNCTEGGQYCQMSPENNFWCPCETRKVSERMYASCYFGRGAIQISYNYNYKRFQDWLETQNIFVDLLKEPNLVMTSMKPPLAIMASLWFYMTPQPPKPSMHDIVMGTWNAGKINEEIGYFGPNFGATSLVINNECNGESPTEPGEGGESRRIKAFKWFCNYFGVPAGPQDSLSCKKMKLRFDSMQYPKSYGPKWSTAWRNEPCDCEPVGYEGWLLYHDPAHYPEECVALNEVNRRRCVEALYAQPSLYGMSNTTSACLDFPRDMREEERQ</sequence>
<protein>
    <submittedName>
        <fullName evidence="4">Glyco_hydro_19_cat domain-containing protein</fullName>
    </submittedName>
</protein>
<accession>A0A1I7YFC6</accession>
<evidence type="ECO:0000313" key="4">
    <source>
        <dbReference type="WBParaSite" id="L893_g15733.t1"/>
    </source>
</evidence>